<comment type="caution">
    <text evidence="3">The sequence shown here is derived from an EMBL/GenBank/DDBJ whole genome shotgun (WGS) entry which is preliminary data.</text>
</comment>
<dbReference type="InterPro" id="IPR050570">
    <property type="entry name" value="Cell_wall_metabolism_enzyme"/>
</dbReference>
<sequence length="313" mass="34386">MNHDELSLGECGNMDMKHNVKQRRQERLKRLHAQDRRPEAGVPAPLPALGRPSLPEASAPELVPADLRARERNDLWNDPEYVWKQKMLQDGQGSYRDAGRQPDGPERPVYSTSPRRFGIRLLICAALFGGVWGMFQLDDPWAQTGRRWVTAALIEPMNTEALTAWYEANFRGSTSILPSFQGSGEESIKVNSSGHRTYFAPVKGTIADPFSDGKPGILLSTKQDAPVYAMDTGLVTFAGEKEGTGFTVVLRHPDGVETTYGWVADCKLEVNDWIKGGEAIGKASMDGSGGTIYFAVQKEGRLVNPADVVSIVP</sequence>
<evidence type="ECO:0000313" key="4">
    <source>
        <dbReference type="Proteomes" id="UP001589776"/>
    </source>
</evidence>
<evidence type="ECO:0000259" key="2">
    <source>
        <dbReference type="Pfam" id="PF01551"/>
    </source>
</evidence>
<protein>
    <submittedName>
        <fullName evidence="3">Peptidoglycan DD-metalloendopeptidase family protein</fullName>
    </submittedName>
</protein>
<evidence type="ECO:0000313" key="3">
    <source>
        <dbReference type="EMBL" id="MFC0212590.1"/>
    </source>
</evidence>
<accession>A0ABV6DIW6</accession>
<feature type="compositionally biased region" description="Basic and acidic residues" evidence="1">
    <location>
        <begin position="97"/>
        <end position="106"/>
    </location>
</feature>
<evidence type="ECO:0000256" key="1">
    <source>
        <dbReference type="SAM" id="MobiDB-lite"/>
    </source>
</evidence>
<dbReference type="EMBL" id="JBHLWN010000031">
    <property type="protein sequence ID" value="MFC0212590.1"/>
    <property type="molecule type" value="Genomic_DNA"/>
</dbReference>
<dbReference type="RefSeq" id="WP_377469780.1">
    <property type="nucleotide sequence ID" value="NZ_JBHLWN010000031.1"/>
</dbReference>
<dbReference type="InterPro" id="IPR011055">
    <property type="entry name" value="Dup_hybrid_motif"/>
</dbReference>
<dbReference type="Gene3D" id="2.70.70.10">
    <property type="entry name" value="Glucose Permease (Domain IIA)"/>
    <property type="match status" value="1"/>
</dbReference>
<dbReference type="Pfam" id="PF01551">
    <property type="entry name" value="Peptidase_M23"/>
    <property type="match status" value="1"/>
</dbReference>
<gene>
    <name evidence="3" type="ORF">ACFFK0_08950</name>
</gene>
<feature type="compositionally biased region" description="Basic residues" evidence="1">
    <location>
        <begin position="19"/>
        <end position="31"/>
    </location>
</feature>
<dbReference type="PANTHER" id="PTHR21666">
    <property type="entry name" value="PEPTIDASE-RELATED"/>
    <property type="match status" value="1"/>
</dbReference>
<organism evidence="3 4">
    <name type="scientific">Paenibacillus chartarius</name>
    <dbReference type="NCBI Taxonomy" id="747481"/>
    <lineage>
        <taxon>Bacteria</taxon>
        <taxon>Bacillati</taxon>
        <taxon>Bacillota</taxon>
        <taxon>Bacilli</taxon>
        <taxon>Bacillales</taxon>
        <taxon>Paenibacillaceae</taxon>
        <taxon>Paenibacillus</taxon>
    </lineage>
</organism>
<dbReference type="SUPFAM" id="SSF51261">
    <property type="entry name" value="Duplicated hybrid motif"/>
    <property type="match status" value="1"/>
</dbReference>
<dbReference type="CDD" id="cd12797">
    <property type="entry name" value="M23_peptidase"/>
    <property type="match status" value="1"/>
</dbReference>
<dbReference type="PANTHER" id="PTHR21666:SF270">
    <property type="entry name" value="MUREIN HYDROLASE ACTIVATOR ENVC"/>
    <property type="match status" value="1"/>
</dbReference>
<feature type="region of interest" description="Disordered" evidence="1">
    <location>
        <begin position="1"/>
        <end position="58"/>
    </location>
</feature>
<reference evidence="3 4" key="1">
    <citation type="submission" date="2024-09" db="EMBL/GenBank/DDBJ databases">
        <authorList>
            <person name="Sun Q."/>
            <person name="Mori K."/>
        </authorList>
    </citation>
    <scope>NUCLEOTIDE SEQUENCE [LARGE SCALE GENOMIC DNA]</scope>
    <source>
        <strain evidence="3 4">CCM 7759</strain>
    </source>
</reference>
<keyword evidence="4" id="KW-1185">Reference proteome</keyword>
<feature type="domain" description="M23ase beta-sheet core" evidence="2">
    <location>
        <begin position="215"/>
        <end position="305"/>
    </location>
</feature>
<dbReference type="InterPro" id="IPR016047">
    <property type="entry name" value="M23ase_b-sheet_dom"/>
</dbReference>
<dbReference type="Proteomes" id="UP001589776">
    <property type="component" value="Unassembled WGS sequence"/>
</dbReference>
<feature type="region of interest" description="Disordered" evidence="1">
    <location>
        <begin position="92"/>
        <end position="111"/>
    </location>
</feature>
<proteinExistence type="predicted"/>
<name>A0ABV6DIW6_9BACL</name>